<sequence>MGRALFRCLFAATLAPMHVEERRNGKCFKTAQRAAMTIALVASLALASSGCTDGSKGQQYPEASRAAGTPPTGTSTAGFSTAGTATVGAGAGQSEATGPMPVGDLPGWRRVFSEDFSEGDVPVGSFPGAAYSAKWSVNYADGTPDTAGQQSGGRSGYYPSKVLSVKDGMLDMYLHTEKGVSMGAAPSPKLNPANGRPYDSLLYGRYSVRFRSEALQGFKTAWLLWPDSGVWPRDGEIDYPEGDLSKSFYGAVHQAGSDKDISRNIQSGAQFTSWHTATTEWTPGRVEFFLDGVSIGVSTVGIPDKPMHYILQTESCLTGCPAPATVGHLQVAWVAIWAKA</sequence>
<proteinExistence type="predicted"/>
<dbReference type="InterPro" id="IPR013320">
    <property type="entry name" value="ConA-like_dom_sf"/>
</dbReference>
<comment type="caution">
    <text evidence="3">The sequence shown here is derived from an EMBL/GenBank/DDBJ whole genome shotgun (WGS) entry which is preliminary data.</text>
</comment>
<evidence type="ECO:0000313" key="3">
    <source>
        <dbReference type="EMBL" id="GAA5193997.1"/>
    </source>
</evidence>
<feature type="domain" description="GH16" evidence="2">
    <location>
        <begin position="93"/>
        <end position="340"/>
    </location>
</feature>
<accession>A0ABP9SEY7</accession>
<dbReference type="InterPro" id="IPR000757">
    <property type="entry name" value="Beta-glucanase-like"/>
</dbReference>
<reference evidence="4" key="1">
    <citation type="journal article" date="2019" name="Int. J. Syst. Evol. Microbiol.">
        <title>The Global Catalogue of Microorganisms (GCM) 10K type strain sequencing project: providing services to taxonomists for standard genome sequencing and annotation.</title>
        <authorList>
            <consortium name="The Broad Institute Genomics Platform"/>
            <consortium name="The Broad Institute Genome Sequencing Center for Infectious Disease"/>
            <person name="Wu L."/>
            <person name="Ma J."/>
        </authorList>
    </citation>
    <scope>NUCLEOTIDE SEQUENCE [LARGE SCALE GENOMIC DNA]</scope>
    <source>
        <strain evidence="4">JCM 18514</strain>
    </source>
</reference>
<dbReference type="PANTHER" id="PTHR10963">
    <property type="entry name" value="GLYCOSYL HYDROLASE-RELATED"/>
    <property type="match status" value="1"/>
</dbReference>
<protein>
    <recommendedName>
        <fullName evidence="2">GH16 domain-containing protein</fullName>
    </recommendedName>
</protein>
<name>A0ABP9SEY7_9MICC</name>
<organism evidence="3 4">
    <name type="scientific">Arthrobacter gyeryongensis</name>
    <dbReference type="NCBI Taxonomy" id="1650592"/>
    <lineage>
        <taxon>Bacteria</taxon>
        <taxon>Bacillati</taxon>
        <taxon>Actinomycetota</taxon>
        <taxon>Actinomycetes</taxon>
        <taxon>Micrococcales</taxon>
        <taxon>Micrococcaceae</taxon>
        <taxon>Arthrobacter</taxon>
    </lineage>
</organism>
<dbReference type="PANTHER" id="PTHR10963:SF60">
    <property type="entry name" value="GRAM-NEGATIVE BACTERIA-BINDING PROTEIN 1-RELATED"/>
    <property type="match status" value="1"/>
</dbReference>
<evidence type="ECO:0000256" key="1">
    <source>
        <dbReference type="SAM" id="MobiDB-lite"/>
    </source>
</evidence>
<gene>
    <name evidence="3" type="ORF">GCM10023346_20400</name>
</gene>
<dbReference type="InterPro" id="IPR050546">
    <property type="entry name" value="Glycosyl_Hydrlase_16"/>
</dbReference>
<evidence type="ECO:0000259" key="2">
    <source>
        <dbReference type="PROSITE" id="PS51762"/>
    </source>
</evidence>
<dbReference type="Gene3D" id="2.60.120.200">
    <property type="match status" value="1"/>
</dbReference>
<dbReference type="Proteomes" id="UP001500200">
    <property type="component" value="Unassembled WGS sequence"/>
</dbReference>
<feature type="region of interest" description="Disordered" evidence="1">
    <location>
        <begin position="55"/>
        <end position="101"/>
    </location>
</feature>
<dbReference type="SUPFAM" id="SSF49899">
    <property type="entry name" value="Concanavalin A-like lectins/glucanases"/>
    <property type="match status" value="1"/>
</dbReference>
<keyword evidence="4" id="KW-1185">Reference proteome</keyword>
<evidence type="ECO:0000313" key="4">
    <source>
        <dbReference type="Proteomes" id="UP001500200"/>
    </source>
</evidence>
<feature type="compositionally biased region" description="Low complexity" evidence="1">
    <location>
        <begin position="66"/>
        <end position="88"/>
    </location>
</feature>
<dbReference type="EMBL" id="BAABKK010000011">
    <property type="protein sequence ID" value="GAA5193997.1"/>
    <property type="molecule type" value="Genomic_DNA"/>
</dbReference>
<dbReference type="CDD" id="cd00413">
    <property type="entry name" value="Glyco_hydrolase_16"/>
    <property type="match status" value="1"/>
</dbReference>
<dbReference type="Pfam" id="PF00722">
    <property type="entry name" value="Glyco_hydro_16"/>
    <property type="match status" value="1"/>
</dbReference>
<dbReference type="PROSITE" id="PS51762">
    <property type="entry name" value="GH16_2"/>
    <property type="match status" value="1"/>
</dbReference>